<accession>A0A5N0T637</accession>
<dbReference type="RefSeq" id="WP_150864819.1">
    <property type="nucleotide sequence ID" value="NZ_VYXP01000007.1"/>
</dbReference>
<gene>
    <name evidence="2" type="ORF">F3N42_12550</name>
</gene>
<comment type="caution">
    <text evidence="2">The sequence shown here is derived from an EMBL/GenBank/DDBJ whole genome shotgun (WGS) entry which is preliminary data.</text>
</comment>
<keyword evidence="3" id="KW-1185">Reference proteome</keyword>
<reference evidence="2 3" key="1">
    <citation type="submission" date="2019-09" db="EMBL/GenBank/DDBJ databases">
        <title>Wenzhouxiangella sp. Genome sequencing and assembly.</title>
        <authorList>
            <person name="Zhang R."/>
        </authorList>
    </citation>
    <scope>NUCLEOTIDE SEQUENCE [LARGE SCALE GENOMIC DNA]</scope>
    <source>
        <strain evidence="2 3">W260</strain>
    </source>
</reference>
<protein>
    <submittedName>
        <fullName evidence="2">Type II toxin-antitoxin system VapC family toxin</fullName>
    </submittedName>
</protein>
<dbReference type="Proteomes" id="UP000325372">
    <property type="component" value="Unassembled WGS sequence"/>
</dbReference>
<dbReference type="InterPro" id="IPR002716">
    <property type="entry name" value="PIN_dom"/>
</dbReference>
<evidence type="ECO:0000259" key="1">
    <source>
        <dbReference type="Pfam" id="PF01850"/>
    </source>
</evidence>
<evidence type="ECO:0000313" key="3">
    <source>
        <dbReference type="Proteomes" id="UP000325372"/>
    </source>
</evidence>
<evidence type="ECO:0000313" key="2">
    <source>
        <dbReference type="EMBL" id="KAA9130515.1"/>
    </source>
</evidence>
<dbReference type="InterPro" id="IPR052919">
    <property type="entry name" value="TA_system_RNase"/>
</dbReference>
<proteinExistence type="predicted"/>
<dbReference type="PANTHER" id="PTHR36173:SF1">
    <property type="entry name" value="RIBONUCLEASE VAPC22"/>
    <property type="match status" value="1"/>
</dbReference>
<dbReference type="InterPro" id="IPR029060">
    <property type="entry name" value="PIN-like_dom_sf"/>
</dbReference>
<name>A0A5N0T637_9GAMM</name>
<feature type="domain" description="PIN" evidence="1">
    <location>
        <begin position="2"/>
        <end position="127"/>
    </location>
</feature>
<dbReference type="SUPFAM" id="SSF88723">
    <property type="entry name" value="PIN domain-like"/>
    <property type="match status" value="1"/>
</dbReference>
<dbReference type="PANTHER" id="PTHR36173">
    <property type="entry name" value="RIBONUCLEASE VAPC16-RELATED"/>
    <property type="match status" value="1"/>
</dbReference>
<dbReference type="InterPro" id="IPR041705">
    <property type="entry name" value="PIN_Sll0205"/>
</dbReference>
<organism evidence="2 3">
    <name type="scientific">Marinihelvus fidelis</name>
    <dbReference type="NCBI Taxonomy" id="2613842"/>
    <lineage>
        <taxon>Bacteria</taxon>
        <taxon>Pseudomonadati</taxon>
        <taxon>Pseudomonadota</taxon>
        <taxon>Gammaproteobacteria</taxon>
        <taxon>Chromatiales</taxon>
        <taxon>Wenzhouxiangellaceae</taxon>
        <taxon>Marinihelvus</taxon>
    </lineage>
</organism>
<dbReference type="EMBL" id="VYXP01000007">
    <property type="protein sequence ID" value="KAA9130515.1"/>
    <property type="molecule type" value="Genomic_DNA"/>
</dbReference>
<dbReference type="CDD" id="cd09872">
    <property type="entry name" value="PIN_Sll0205-like"/>
    <property type="match status" value="1"/>
</dbReference>
<sequence length="133" mass="14681">MIVLDTHALVWWVHADTQLSSAARKAIRAETRADEGLIVVSAISAWEIALLVEKGRLTLSMSVDDWMEAVAEIESVRIVPVDAVVAIQSTRLPGEIHPDPADRMIIALSRHLSAPLVTADGRIRAYKHVKTIW</sequence>
<dbReference type="Pfam" id="PF01850">
    <property type="entry name" value="PIN"/>
    <property type="match status" value="1"/>
</dbReference>
<dbReference type="AlphaFoldDB" id="A0A5N0T637"/>
<dbReference type="Gene3D" id="3.40.50.1010">
    <property type="entry name" value="5'-nuclease"/>
    <property type="match status" value="1"/>
</dbReference>